<sequence length="580" mass="59569">MLLSAKAISLLALASLVASRPSPHLARLDLVARDVVLSPDNSCGGTNNYTCPDNACCSASGWCGTTLDYCVDGCQADFGTCADPGDYAGTVSPDNSCGGTSGFICPTGSCCSANGWCGNTTDYCGTGCQSDFGSCSAAASGTASAGAPAASGGTSPDGTCGPSNNGYTCPTGECCSGAGYCGSTSGYCASPGCLSGYGDCDADTIPAGTNTSSVVRTLFGDVPFGSIIEDCHDAGNIALTFDDGPYTYTSDLLDLLANYSAKATFFITGNNNGKGEIDLYWADVIKKTYAAGHQIASHSWSHANFDELAPYQMRNELYKNEIALVSIIGKFPTYFRPPYSACGDACLAVMEELGYHAVLFDLDTQDYLHTTADTIQLSKDAVYDQMNGLDVSETDMLSIAHDIHWQTVYNLTGYMLEYMQGLGYNFVTVGECLQDPEKYWYRSAEDGTVSVSSEAPSSSSEAPSSASSASASVSSSFMSSESSSSFLSSASSSLDSSESPSSYSTLPPTSSSIPAAPSSTPSTLSTSTISSSPASSSAVSTPAPITSSSILSSSASSSSISITTSPTSTTTSSSGHNHTV</sequence>
<dbReference type="Gene3D" id="3.20.20.370">
    <property type="entry name" value="Glycoside hydrolase/deacetylase"/>
    <property type="match status" value="1"/>
</dbReference>
<dbReference type="InterPro" id="IPR036861">
    <property type="entry name" value="Endochitinase-like_sf"/>
</dbReference>
<keyword evidence="14" id="KW-1185">Reference proteome</keyword>
<dbReference type="Pfam" id="PF01522">
    <property type="entry name" value="Polysacc_deac_1"/>
    <property type="match status" value="1"/>
</dbReference>
<dbReference type="CDD" id="cd10951">
    <property type="entry name" value="CE4_ClCDA_like"/>
    <property type="match status" value="1"/>
</dbReference>
<comment type="caution">
    <text evidence="13">The sequence shown here is derived from an EMBL/GenBank/DDBJ whole genome shotgun (WGS) entry which is preliminary data.</text>
</comment>
<evidence type="ECO:0000256" key="1">
    <source>
        <dbReference type="ARBA" id="ARBA00001941"/>
    </source>
</evidence>
<evidence type="ECO:0000256" key="5">
    <source>
        <dbReference type="ARBA" id="ARBA00022801"/>
    </source>
</evidence>
<dbReference type="InterPro" id="IPR011330">
    <property type="entry name" value="Glyco_hydro/deAcase_b/a-brl"/>
</dbReference>
<feature type="region of interest" description="Disordered" evidence="9">
    <location>
        <begin position="497"/>
        <end position="580"/>
    </location>
</feature>
<dbReference type="CDD" id="cd11618">
    <property type="entry name" value="ChtBD1_1"/>
    <property type="match status" value="2"/>
</dbReference>
<keyword evidence="4 10" id="KW-0732">Signal</keyword>
<feature type="disulfide bond" evidence="8">
    <location>
        <begin position="169"/>
        <end position="181"/>
    </location>
</feature>
<keyword evidence="2 8" id="KW-0147">Chitin-binding</keyword>
<dbReference type="SMART" id="SM00270">
    <property type="entry name" value="ChtBD1"/>
    <property type="match status" value="3"/>
</dbReference>
<accession>A0ABR1FCC4</accession>
<feature type="compositionally biased region" description="Low complexity" evidence="9">
    <location>
        <begin position="497"/>
        <end position="574"/>
    </location>
</feature>
<evidence type="ECO:0000256" key="6">
    <source>
        <dbReference type="ARBA" id="ARBA00023277"/>
    </source>
</evidence>
<feature type="domain" description="Chitin-binding type-1" evidence="11">
    <location>
        <begin position="40"/>
        <end position="83"/>
    </location>
</feature>
<dbReference type="RefSeq" id="XP_064770533.1">
    <property type="nucleotide sequence ID" value="XM_064910283.1"/>
</dbReference>
<feature type="domain" description="NodB homology" evidence="12">
    <location>
        <begin position="235"/>
        <end position="427"/>
    </location>
</feature>
<evidence type="ECO:0000256" key="7">
    <source>
        <dbReference type="ARBA" id="ARBA00023285"/>
    </source>
</evidence>
<dbReference type="InterPro" id="IPR018371">
    <property type="entry name" value="Chitin-binding_1_CS"/>
</dbReference>
<evidence type="ECO:0000259" key="12">
    <source>
        <dbReference type="PROSITE" id="PS51677"/>
    </source>
</evidence>
<evidence type="ECO:0000256" key="4">
    <source>
        <dbReference type="ARBA" id="ARBA00022729"/>
    </source>
</evidence>
<protein>
    <recommendedName>
        <fullName evidence="15">Chitin deacetylase</fullName>
    </recommendedName>
</protein>
<feature type="disulfide bond" evidence="8">
    <location>
        <begin position="160"/>
        <end position="175"/>
    </location>
</feature>
<feature type="disulfide bond" evidence="8">
    <location>
        <begin position="105"/>
        <end position="117"/>
    </location>
</feature>
<comment type="caution">
    <text evidence="8">Lacks conserved residue(s) required for the propagation of feature annotation.</text>
</comment>
<dbReference type="PROSITE" id="PS00026">
    <property type="entry name" value="CHIT_BIND_I_1"/>
    <property type="match status" value="2"/>
</dbReference>
<comment type="cofactor">
    <cofactor evidence="1">
        <name>Co(2+)</name>
        <dbReference type="ChEBI" id="CHEBI:48828"/>
    </cofactor>
</comment>
<dbReference type="PANTHER" id="PTHR46471">
    <property type="entry name" value="CHITIN DEACETYLASE"/>
    <property type="match status" value="1"/>
</dbReference>
<feature type="disulfide bond" evidence="8">
    <location>
        <begin position="51"/>
        <end position="63"/>
    </location>
</feature>
<keyword evidence="6" id="KW-0119">Carbohydrate metabolism</keyword>
<proteinExistence type="predicted"/>
<evidence type="ECO:0008006" key="15">
    <source>
        <dbReference type="Google" id="ProtNLM"/>
    </source>
</evidence>
<gene>
    <name evidence="13" type="ORF">BZA70DRAFT_234034</name>
</gene>
<feature type="chain" id="PRO_5046854861" description="Chitin deacetylase" evidence="10">
    <location>
        <begin position="20"/>
        <end position="580"/>
    </location>
</feature>
<dbReference type="PROSITE" id="PS50941">
    <property type="entry name" value="CHIT_BIND_I_2"/>
    <property type="match status" value="3"/>
</dbReference>
<feature type="disulfide bond" evidence="8">
    <location>
        <begin position="174"/>
        <end position="188"/>
    </location>
</feature>
<dbReference type="GeneID" id="90035795"/>
<dbReference type="PANTHER" id="PTHR46471:SF4">
    <property type="entry name" value="CHITIN DEACETYLASE"/>
    <property type="match status" value="1"/>
</dbReference>
<feature type="signal peptide" evidence="10">
    <location>
        <begin position="1"/>
        <end position="19"/>
    </location>
</feature>
<feature type="domain" description="Chitin-binding type-1" evidence="11">
    <location>
        <begin position="94"/>
        <end position="137"/>
    </location>
</feature>
<organism evidence="13 14">
    <name type="scientific">Myxozyma melibiosi</name>
    <dbReference type="NCBI Taxonomy" id="54550"/>
    <lineage>
        <taxon>Eukaryota</taxon>
        <taxon>Fungi</taxon>
        <taxon>Dikarya</taxon>
        <taxon>Ascomycota</taxon>
        <taxon>Saccharomycotina</taxon>
        <taxon>Lipomycetes</taxon>
        <taxon>Lipomycetales</taxon>
        <taxon>Lipomycetaceae</taxon>
        <taxon>Myxozyma</taxon>
    </lineage>
</organism>
<evidence type="ECO:0000256" key="9">
    <source>
        <dbReference type="SAM" id="MobiDB-lite"/>
    </source>
</evidence>
<feature type="domain" description="Chitin-binding type-1" evidence="11">
    <location>
        <begin position="157"/>
        <end position="202"/>
    </location>
</feature>
<dbReference type="Pfam" id="PF00187">
    <property type="entry name" value="Chitin_bind_1"/>
    <property type="match status" value="3"/>
</dbReference>
<dbReference type="SUPFAM" id="SSF57016">
    <property type="entry name" value="Plant lectins/antimicrobial peptides"/>
    <property type="match status" value="3"/>
</dbReference>
<dbReference type="Proteomes" id="UP001498771">
    <property type="component" value="Unassembled WGS sequence"/>
</dbReference>
<keyword evidence="5" id="KW-0378">Hydrolase</keyword>
<feature type="disulfide bond" evidence="8">
    <location>
        <begin position="110"/>
        <end position="124"/>
    </location>
</feature>
<name>A0ABR1FCC4_9ASCO</name>
<keyword evidence="7" id="KW-0170">Cobalt</keyword>
<dbReference type="InterPro" id="IPR001002">
    <property type="entry name" value="Chitin-bd_1"/>
</dbReference>
<reference evidence="13 14" key="1">
    <citation type="submission" date="2024-03" db="EMBL/GenBank/DDBJ databases">
        <title>Genome-scale model development and genomic sequencing of the oleaginous clade Lipomyces.</title>
        <authorList>
            <consortium name="Lawrence Berkeley National Laboratory"/>
            <person name="Czajka J.J."/>
            <person name="Han Y."/>
            <person name="Kim J."/>
            <person name="Mondo S.J."/>
            <person name="Hofstad B.A."/>
            <person name="Robles A."/>
            <person name="Haridas S."/>
            <person name="Riley R."/>
            <person name="LaButti K."/>
            <person name="Pangilinan J."/>
            <person name="Andreopoulos W."/>
            <person name="Lipzen A."/>
            <person name="Yan J."/>
            <person name="Wang M."/>
            <person name="Ng V."/>
            <person name="Grigoriev I.V."/>
            <person name="Spatafora J.W."/>
            <person name="Magnuson J.K."/>
            <person name="Baker S.E."/>
            <person name="Pomraning K.R."/>
        </authorList>
    </citation>
    <scope>NUCLEOTIDE SEQUENCE [LARGE SCALE GENOMIC DNA]</scope>
    <source>
        <strain evidence="13 14">Phaff 52-87</strain>
    </source>
</reference>
<dbReference type="Gene3D" id="3.30.60.10">
    <property type="entry name" value="Endochitinase-like"/>
    <property type="match status" value="3"/>
</dbReference>
<feature type="disulfide bond" evidence="8">
    <location>
        <begin position="56"/>
        <end position="70"/>
    </location>
</feature>
<dbReference type="EMBL" id="JBBJBU010000001">
    <property type="protein sequence ID" value="KAK7207500.1"/>
    <property type="molecule type" value="Genomic_DNA"/>
</dbReference>
<evidence type="ECO:0000313" key="13">
    <source>
        <dbReference type="EMBL" id="KAK7207500.1"/>
    </source>
</evidence>
<evidence type="ECO:0000256" key="3">
    <source>
        <dbReference type="ARBA" id="ARBA00022723"/>
    </source>
</evidence>
<dbReference type="SUPFAM" id="SSF88713">
    <property type="entry name" value="Glycoside hydrolase/deacetylase"/>
    <property type="match status" value="1"/>
</dbReference>
<evidence type="ECO:0000256" key="2">
    <source>
        <dbReference type="ARBA" id="ARBA00022669"/>
    </source>
</evidence>
<keyword evidence="8" id="KW-1015">Disulfide bond</keyword>
<evidence type="ECO:0000256" key="10">
    <source>
        <dbReference type="SAM" id="SignalP"/>
    </source>
</evidence>
<evidence type="ECO:0000313" key="14">
    <source>
        <dbReference type="Proteomes" id="UP001498771"/>
    </source>
</evidence>
<evidence type="ECO:0000256" key="8">
    <source>
        <dbReference type="PROSITE-ProRule" id="PRU00261"/>
    </source>
</evidence>
<evidence type="ECO:0000259" key="11">
    <source>
        <dbReference type="PROSITE" id="PS50941"/>
    </source>
</evidence>
<dbReference type="InterPro" id="IPR002509">
    <property type="entry name" value="NODB_dom"/>
</dbReference>
<dbReference type="PROSITE" id="PS51677">
    <property type="entry name" value="NODB"/>
    <property type="match status" value="1"/>
</dbReference>
<keyword evidence="3" id="KW-0479">Metal-binding</keyword>